<dbReference type="Proteomes" id="UP001187531">
    <property type="component" value="Unassembled WGS sequence"/>
</dbReference>
<feature type="non-terminal residue" evidence="1">
    <location>
        <position position="205"/>
    </location>
</feature>
<dbReference type="AlphaFoldDB" id="A0AA88HXR9"/>
<evidence type="ECO:0000313" key="1">
    <source>
        <dbReference type="EMBL" id="KAK2712132.1"/>
    </source>
</evidence>
<gene>
    <name evidence="1" type="ORF">QYM36_010983</name>
</gene>
<keyword evidence="2" id="KW-1185">Reference proteome</keyword>
<proteinExistence type="predicted"/>
<accession>A0AA88HXR9</accession>
<comment type="caution">
    <text evidence="1">The sequence shown here is derived from an EMBL/GenBank/DDBJ whole genome shotgun (WGS) entry which is preliminary data.</text>
</comment>
<evidence type="ECO:0000313" key="2">
    <source>
        <dbReference type="Proteomes" id="UP001187531"/>
    </source>
</evidence>
<sequence length="205" mass="23684">VISISAYRQQERQLASQERHHVAQRALIKEPVPDFPPIKNVRPGNDVTYRRIVDAFGEFYAVKSSILSGETDLIGVEYTPNSPDRYRLQDENINTAFPRVIPTPDKAVISIPTDRQRQRDLACKERQRAVQQQAVDMEPVPFFPQLRKVRLENDPTYRRIIDSFSEFDGVKSLILSGRTDLIGVEKKPDSPPKFWLQDENFTQNF</sequence>
<name>A0AA88HXR9_ARTSF</name>
<dbReference type="EMBL" id="JAVRJZ010000015">
    <property type="protein sequence ID" value="KAK2712132.1"/>
    <property type="molecule type" value="Genomic_DNA"/>
</dbReference>
<protein>
    <submittedName>
        <fullName evidence="1">Uncharacterized protein</fullName>
    </submittedName>
</protein>
<organism evidence="1 2">
    <name type="scientific">Artemia franciscana</name>
    <name type="common">Brine shrimp</name>
    <name type="synonym">Artemia sanfranciscana</name>
    <dbReference type="NCBI Taxonomy" id="6661"/>
    <lineage>
        <taxon>Eukaryota</taxon>
        <taxon>Metazoa</taxon>
        <taxon>Ecdysozoa</taxon>
        <taxon>Arthropoda</taxon>
        <taxon>Crustacea</taxon>
        <taxon>Branchiopoda</taxon>
        <taxon>Anostraca</taxon>
        <taxon>Artemiidae</taxon>
        <taxon>Artemia</taxon>
    </lineage>
</organism>
<reference evidence="1" key="1">
    <citation type="submission" date="2023-07" db="EMBL/GenBank/DDBJ databases">
        <title>Chromosome-level genome assembly of Artemia franciscana.</title>
        <authorList>
            <person name="Jo E."/>
        </authorList>
    </citation>
    <scope>NUCLEOTIDE SEQUENCE</scope>
    <source>
        <tissue evidence="1">Whole body</tissue>
    </source>
</reference>